<feature type="region of interest" description="Disordered" evidence="1">
    <location>
        <begin position="403"/>
        <end position="431"/>
    </location>
</feature>
<dbReference type="OrthoDB" id="4280966at2"/>
<keyword evidence="2" id="KW-0812">Transmembrane</keyword>
<organism evidence="3 4">
    <name type="scientific">Streptomyces taklimakanensis</name>
    <dbReference type="NCBI Taxonomy" id="2569853"/>
    <lineage>
        <taxon>Bacteria</taxon>
        <taxon>Bacillati</taxon>
        <taxon>Actinomycetota</taxon>
        <taxon>Actinomycetes</taxon>
        <taxon>Kitasatosporales</taxon>
        <taxon>Streptomycetaceae</taxon>
        <taxon>Streptomyces</taxon>
    </lineage>
</organism>
<keyword evidence="2" id="KW-1133">Transmembrane helix</keyword>
<keyword evidence="4" id="KW-1185">Reference proteome</keyword>
<keyword evidence="2" id="KW-0472">Membrane</keyword>
<feature type="transmembrane region" description="Helical" evidence="2">
    <location>
        <begin position="99"/>
        <end position="122"/>
    </location>
</feature>
<evidence type="ECO:0000256" key="2">
    <source>
        <dbReference type="SAM" id="Phobius"/>
    </source>
</evidence>
<evidence type="ECO:0000313" key="4">
    <source>
        <dbReference type="Proteomes" id="UP000473014"/>
    </source>
</evidence>
<protein>
    <submittedName>
        <fullName evidence="3">Magnesium transporter</fullName>
    </submittedName>
</protein>
<feature type="transmembrane region" description="Helical" evidence="2">
    <location>
        <begin position="157"/>
        <end position="177"/>
    </location>
</feature>
<evidence type="ECO:0000256" key="1">
    <source>
        <dbReference type="SAM" id="MobiDB-lite"/>
    </source>
</evidence>
<feature type="transmembrane region" description="Helical" evidence="2">
    <location>
        <begin position="228"/>
        <end position="248"/>
    </location>
</feature>
<feature type="transmembrane region" description="Helical" evidence="2">
    <location>
        <begin position="15"/>
        <end position="32"/>
    </location>
</feature>
<dbReference type="EMBL" id="WIXO01000001">
    <property type="protein sequence ID" value="MTE21764.1"/>
    <property type="molecule type" value="Genomic_DNA"/>
</dbReference>
<dbReference type="Proteomes" id="UP000473014">
    <property type="component" value="Unassembled WGS sequence"/>
</dbReference>
<feature type="transmembrane region" description="Helical" evidence="2">
    <location>
        <begin position="128"/>
        <end position="150"/>
    </location>
</feature>
<sequence>MRGSMRFPAALRTHPAVPAFPVIGLFFAYVFLTSTRNIERLIAVPWPGQAASYAVHAPVPMAAAAVAALTAVEATRLRSLGTWDLGAARATWRIAVRPVLVSVLALSIPTAGVMAGGLWVVGVLPDPYVLHLMGIVVVLLTAHAVIGFVIGRRLHALYAAPLVAVVVFVGISFPLGTDSHWAHHVTGSIAWVGFGEAYSPAMTAAAVLPTVCLALACVVLAGPRRVRVASVVASLAIAAGGLLGAYGITKDWRSIAPAARGLAPVTCEGSRPEVCLPSAGAEHIGEIQDRLAEMTDRLRAGGIIAEKPTRITDLTVADVRQTDTDGEHWTLDLVPGDADEVLRENIPIAVVGMPCEEPDWNTLHHNTLWVARTIGVEREYLAWLSRETQGFAQGQSKRQLLAEADRVSDLSPREQEDRYAERLRQACRAGR</sequence>
<reference evidence="3 4" key="1">
    <citation type="submission" date="2019-11" db="EMBL/GenBank/DDBJ databases">
        <authorList>
            <person name="Yuan L."/>
        </authorList>
    </citation>
    <scope>NUCLEOTIDE SEQUENCE [LARGE SCALE GENOMIC DNA]</scope>
    <source>
        <strain evidence="3 4">TRM43335</strain>
    </source>
</reference>
<proteinExistence type="predicted"/>
<evidence type="ECO:0000313" key="3">
    <source>
        <dbReference type="EMBL" id="MTE21764.1"/>
    </source>
</evidence>
<feature type="transmembrane region" description="Helical" evidence="2">
    <location>
        <begin position="197"/>
        <end position="221"/>
    </location>
</feature>
<accession>A0A6G2BHS7</accession>
<name>A0A6G2BHS7_9ACTN</name>
<gene>
    <name evidence="3" type="ORF">F0L17_22135</name>
</gene>
<dbReference type="AlphaFoldDB" id="A0A6G2BHS7"/>
<comment type="caution">
    <text evidence="3">The sequence shown here is derived from an EMBL/GenBank/DDBJ whole genome shotgun (WGS) entry which is preliminary data.</text>
</comment>
<feature type="compositionally biased region" description="Basic and acidic residues" evidence="1">
    <location>
        <begin position="403"/>
        <end position="424"/>
    </location>
</feature>